<protein>
    <submittedName>
        <fullName evidence="1">Uncharacterized protein</fullName>
    </submittedName>
</protein>
<keyword evidence="2" id="KW-1185">Reference proteome</keyword>
<gene>
    <name evidence="1" type="ORF">Arub01_37800</name>
</gene>
<accession>A0A9W6UVC6</accession>
<name>A0A9W6UVC6_9ACTN</name>
<dbReference type="AlphaFoldDB" id="A0A9W6UVC6"/>
<dbReference type="EMBL" id="BSRZ01000009">
    <property type="protein sequence ID" value="GLW65536.1"/>
    <property type="molecule type" value="Genomic_DNA"/>
</dbReference>
<evidence type="ECO:0000313" key="1">
    <source>
        <dbReference type="EMBL" id="GLW65536.1"/>
    </source>
</evidence>
<sequence>MTSERAGRVAQPVARVDARTAAAQIEREFPGVVAWFGRATRTWWAMVPIGSGWRLVEAIDPAELRQAILTRAMWPWPAHAVVATSPATGMSRRTPQGRSG</sequence>
<proteinExistence type="predicted"/>
<reference evidence="1" key="1">
    <citation type="submission" date="2023-02" db="EMBL/GenBank/DDBJ databases">
        <title>Actinomadura rubrobrunea NBRC 14622.</title>
        <authorList>
            <person name="Ichikawa N."/>
            <person name="Sato H."/>
            <person name="Tonouchi N."/>
        </authorList>
    </citation>
    <scope>NUCLEOTIDE SEQUENCE</scope>
    <source>
        <strain evidence="1">NBRC 14622</strain>
    </source>
</reference>
<organism evidence="1 2">
    <name type="scientific">Actinomadura rubrobrunea</name>
    <dbReference type="NCBI Taxonomy" id="115335"/>
    <lineage>
        <taxon>Bacteria</taxon>
        <taxon>Bacillati</taxon>
        <taxon>Actinomycetota</taxon>
        <taxon>Actinomycetes</taxon>
        <taxon>Streptosporangiales</taxon>
        <taxon>Thermomonosporaceae</taxon>
        <taxon>Actinomadura</taxon>
    </lineage>
</organism>
<evidence type="ECO:0000313" key="2">
    <source>
        <dbReference type="Proteomes" id="UP001165124"/>
    </source>
</evidence>
<comment type="caution">
    <text evidence="1">The sequence shown here is derived from an EMBL/GenBank/DDBJ whole genome shotgun (WGS) entry which is preliminary data.</text>
</comment>
<dbReference type="Proteomes" id="UP001165124">
    <property type="component" value="Unassembled WGS sequence"/>
</dbReference>